<dbReference type="Gene3D" id="3.20.20.70">
    <property type="entry name" value="Aldolase class I"/>
    <property type="match status" value="1"/>
</dbReference>
<dbReference type="PROSITE" id="PS51918">
    <property type="entry name" value="RADICAL_SAM"/>
    <property type="match status" value="1"/>
</dbReference>
<dbReference type="EMBL" id="CP021965">
    <property type="protein sequence ID" value="AWV32610.1"/>
    <property type="molecule type" value="Genomic_DNA"/>
</dbReference>
<evidence type="ECO:0000256" key="7">
    <source>
        <dbReference type="PIRSR" id="PIRSR004762-1"/>
    </source>
</evidence>
<evidence type="ECO:0000256" key="8">
    <source>
        <dbReference type="PIRSR" id="PIRSR004762-2"/>
    </source>
</evidence>
<dbReference type="Proteomes" id="UP000187323">
    <property type="component" value="Unassembled WGS sequence"/>
</dbReference>
<keyword evidence="4 6" id="KW-0408">Iron</keyword>
<dbReference type="OrthoDB" id="9802027at2"/>
<dbReference type="SMART" id="SM00729">
    <property type="entry name" value="Elp3"/>
    <property type="match status" value="1"/>
</dbReference>
<keyword evidence="6" id="KW-0560">Oxidoreductase</keyword>
<dbReference type="EC" id="1.21.98.1" evidence="6"/>
<evidence type="ECO:0000313" key="11">
    <source>
        <dbReference type="EMBL" id="OMD25368.1"/>
    </source>
</evidence>
<evidence type="ECO:0000256" key="1">
    <source>
        <dbReference type="ARBA" id="ARBA00022485"/>
    </source>
</evidence>
<evidence type="ECO:0000259" key="9">
    <source>
        <dbReference type="PROSITE" id="PS51918"/>
    </source>
</evidence>
<dbReference type="GO" id="GO:0009234">
    <property type="term" value="P:menaquinone biosynthetic process"/>
    <property type="evidence" value="ECO:0007669"/>
    <property type="project" value="UniProtKB-UniRule"/>
</dbReference>
<evidence type="ECO:0000313" key="12">
    <source>
        <dbReference type="EMBL" id="OME19193.1"/>
    </source>
</evidence>
<comment type="pathway">
    <text evidence="6">Quinol/quinone metabolism; menaquinone biosynthesis.</text>
</comment>
<dbReference type="EMBL" id="MPTO01000014">
    <property type="protein sequence ID" value="OME19193.1"/>
    <property type="molecule type" value="Genomic_DNA"/>
</dbReference>
<reference evidence="13 14" key="1">
    <citation type="submission" date="2016-10" db="EMBL/GenBank/DDBJ databases">
        <title>Paenibacillus species isolates.</title>
        <authorList>
            <person name="Beno S.M."/>
        </authorList>
    </citation>
    <scope>NUCLEOTIDE SEQUENCE [LARGE SCALE GENOMIC DNA]</scope>
    <source>
        <strain evidence="11 14">FSL H7-0604</strain>
        <strain evidence="12 13">FSL H7-0918</strain>
    </source>
</reference>
<dbReference type="Pfam" id="PF19288">
    <property type="entry name" value="CofH_C"/>
    <property type="match status" value="1"/>
</dbReference>
<dbReference type="PANTHER" id="PTHR43076">
    <property type="entry name" value="FO SYNTHASE (COFH)"/>
    <property type="match status" value="1"/>
</dbReference>
<keyword evidence="1 6" id="KW-0004">4Fe-4S</keyword>
<proteinExistence type="inferred from homology"/>
<dbReference type="AlphaFoldDB" id="A0A1R0YWG4"/>
<dbReference type="InterPro" id="IPR006638">
    <property type="entry name" value="Elp3/MiaA/NifB-like_rSAM"/>
</dbReference>
<dbReference type="InterPro" id="IPR020050">
    <property type="entry name" value="FO_synthase_su2"/>
</dbReference>
<feature type="binding site" evidence="6 7">
    <location>
        <position position="69"/>
    </location>
    <ligand>
        <name>[4Fe-4S] cluster</name>
        <dbReference type="ChEBI" id="CHEBI:49883"/>
        <note>4Fe-4S-S-AdoMet</note>
    </ligand>
</feature>
<keyword evidence="2 6" id="KW-0949">S-adenosyl-L-methionine</keyword>
<dbReference type="SFLD" id="SFLDG01064">
    <property type="entry name" value="F420__menaquinone_cofactor_bio"/>
    <property type="match status" value="1"/>
</dbReference>
<dbReference type="InterPro" id="IPR013785">
    <property type="entry name" value="Aldolase_TIM"/>
</dbReference>
<dbReference type="SFLD" id="SFLDF00342">
    <property type="entry name" value="cyclic_dehypoxanthine_futalosi"/>
    <property type="match status" value="1"/>
</dbReference>
<feature type="domain" description="Radical SAM core" evidence="9">
    <location>
        <begin position="51"/>
        <end position="290"/>
    </location>
</feature>
<evidence type="ECO:0000256" key="5">
    <source>
        <dbReference type="ARBA" id="ARBA00023014"/>
    </source>
</evidence>
<dbReference type="SFLD" id="SFLDG01389">
    <property type="entry name" value="menaquinone_synthsis_involved"/>
    <property type="match status" value="1"/>
</dbReference>
<dbReference type="RefSeq" id="WP_036684474.1">
    <property type="nucleotide sequence ID" value="NZ_CP009428.1"/>
</dbReference>
<dbReference type="Proteomes" id="UP000249163">
    <property type="component" value="Chromosome"/>
</dbReference>
<dbReference type="Proteomes" id="UP000187465">
    <property type="component" value="Unassembled WGS sequence"/>
</dbReference>
<dbReference type="EMBL" id="MKQP01000045">
    <property type="protein sequence ID" value="OMD25368.1"/>
    <property type="molecule type" value="Genomic_DNA"/>
</dbReference>
<evidence type="ECO:0000256" key="3">
    <source>
        <dbReference type="ARBA" id="ARBA00022723"/>
    </source>
</evidence>
<feature type="binding site" evidence="8">
    <location>
        <position position="295"/>
    </location>
    <ligand>
        <name>(3R)-3-methyl-D-ornithine</name>
        <dbReference type="ChEBI" id="CHEBI:64642"/>
    </ligand>
</feature>
<comment type="catalytic activity">
    <reaction evidence="6">
        <text>dehypoxanthine futalosine + S-adenosyl-L-methionine = cyclic dehypoxanthinylfutalosinate + 5'-deoxyadenosine + L-methionine + H(+)</text>
        <dbReference type="Rhea" id="RHEA:33083"/>
        <dbReference type="ChEBI" id="CHEBI:15378"/>
        <dbReference type="ChEBI" id="CHEBI:17319"/>
        <dbReference type="ChEBI" id="CHEBI:57844"/>
        <dbReference type="ChEBI" id="CHEBI:58864"/>
        <dbReference type="ChEBI" id="CHEBI:59789"/>
        <dbReference type="ChEBI" id="CHEBI:64270"/>
        <dbReference type="EC" id="1.21.98.1"/>
    </reaction>
</comment>
<comment type="cofactor">
    <cofactor evidence="6 7">
        <name>[4Fe-4S] cluster</name>
        <dbReference type="ChEBI" id="CHEBI:49883"/>
    </cofactor>
    <text evidence="6 7">Binds 1 [4Fe-4S] cluster. The cluster is coordinated with 3 cysteines and an exchangeable S-adenosyl-L-methionine.</text>
</comment>
<evidence type="ECO:0000256" key="6">
    <source>
        <dbReference type="HAMAP-Rule" id="MF_00992"/>
    </source>
</evidence>
<dbReference type="KEGG" id="pod:PODO_08460"/>
<comment type="function">
    <text evidence="6">Radical SAM enzyme that catalyzes the cyclization of dehypoxanthine futalosine (DHFL) into cyclic dehypoxanthine futalosine (CDHFL), a step in the biosynthesis of menaquinone (MK, vitamin K2).</text>
</comment>
<feature type="binding site" evidence="8">
    <location>
        <position position="177"/>
    </location>
    <ligand>
        <name>S-adenosyl-L-methionine</name>
        <dbReference type="ChEBI" id="CHEBI:59789"/>
    </ligand>
</feature>
<dbReference type="SFLD" id="SFLDS00029">
    <property type="entry name" value="Radical_SAM"/>
    <property type="match status" value="1"/>
</dbReference>
<dbReference type="InterPro" id="IPR058240">
    <property type="entry name" value="rSAM_sf"/>
</dbReference>
<protein>
    <recommendedName>
        <fullName evidence="6">Cyclic dehypoxanthine futalosine synthase</fullName>
        <shortName evidence="6">Cyclic DHFL synthase</shortName>
        <ecNumber evidence="6">1.21.98.1</ecNumber>
    </recommendedName>
    <alternativeName>
        <fullName evidence="6">Dehypoxanthine futalosine cyclase</fullName>
        <shortName evidence="6">DHFL cyclase</shortName>
    </alternativeName>
    <alternativeName>
        <fullName evidence="6">Menaquinone biosynthetic enzyme MqnC</fullName>
    </alternativeName>
</protein>
<dbReference type="Pfam" id="PF04055">
    <property type="entry name" value="Radical_SAM"/>
    <property type="match status" value="1"/>
</dbReference>
<evidence type="ECO:0000256" key="4">
    <source>
        <dbReference type="ARBA" id="ARBA00023004"/>
    </source>
</evidence>
<feature type="binding site" evidence="6 7">
    <location>
        <position position="72"/>
    </location>
    <ligand>
        <name>[4Fe-4S] cluster</name>
        <dbReference type="ChEBI" id="CHEBI:49883"/>
        <note>4Fe-4S-S-AdoMet</note>
    </ligand>
</feature>
<evidence type="ECO:0000313" key="15">
    <source>
        <dbReference type="Proteomes" id="UP000249163"/>
    </source>
</evidence>
<sequence length="378" mass="42773">MSAIDLILDKALRGDRLQLEDTIRLFESNEIEKMGAAANTIMERWHPDPLATFVIGRNINYTNVCDVYCRFCAFYRRPGSDEGYVLPDEAIYQKIAETIAVNGTEILMQGGTNPNLPFSYYTDILRGIKQRFPEITMHSFSPAEIMKMKEVSGLPLEQVVREIHAAGLDSLPGGGAEILDDRTRRKISRLKGSWREWMDVMQTAHKVGMNTTATMVIGLGESMEERALHLLRVREAQDECIANKYDSEGFLAFISWTFQPDNTNLKLDRQTPEEYLKTVAISRLVLDNIKNFQSSWVTMGPEVGKLSLQYGCNDFGSTMIEENVVSSAGATYKVNIESITQLIREAGKVPAQRNTRYDILRVFDDPNAKIDNDFVMQN</sequence>
<reference evidence="10 15" key="2">
    <citation type="submission" date="2017-06" db="EMBL/GenBank/DDBJ databases">
        <title>Complete genome sequence of Paenibacillus odorifer CBA7130.</title>
        <authorList>
            <person name="Nam Y.-D."/>
            <person name="Kang J."/>
            <person name="Chung W.-H."/>
        </authorList>
    </citation>
    <scope>NUCLEOTIDE SEQUENCE [LARGE SCALE GENOMIC DNA]</scope>
    <source>
        <strain evidence="10 15">CBA7130</strain>
    </source>
</reference>
<accession>A0A1R0YWG4</accession>
<dbReference type="SFLD" id="SFLDF00343">
    <property type="entry name" value="aminofutalosine_synthase_(mqnE"/>
    <property type="match status" value="1"/>
</dbReference>
<dbReference type="PIRSF" id="PIRSF004762">
    <property type="entry name" value="CHP00423"/>
    <property type="match status" value="1"/>
</dbReference>
<feature type="binding site" evidence="6 7">
    <location>
        <position position="65"/>
    </location>
    <ligand>
        <name>[4Fe-4S] cluster</name>
        <dbReference type="ChEBI" id="CHEBI:49883"/>
        <note>4Fe-4S-S-AdoMet</note>
    </ligand>
</feature>
<dbReference type="GO" id="GO:0046992">
    <property type="term" value="F:oxidoreductase activity, acting on X-H and Y-H to form an X-Y bond"/>
    <property type="evidence" value="ECO:0007669"/>
    <property type="project" value="UniProtKB-UniRule"/>
</dbReference>
<evidence type="ECO:0000256" key="2">
    <source>
        <dbReference type="ARBA" id="ARBA00022691"/>
    </source>
</evidence>
<feature type="binding site" evidence="8">
    <location>
        <position position="141"/>
    </location>
    <ligand>
        <name>(3R)-3-methyl-D-ornithine</name>
        <dbReference type="ChEBI" id="CHEBI:64642"/>
    </ligand>
</feature>
<dbReference type="UniPathway" id="UPA00079"/>
<dbReference type="InterPro" id="IPR045567">
    <property type="entry name" value="CofH/MnqC-like_C"/>
</dbReference>
<dbReference type="InterPro" id="IPR022431">
    <property type="entry name" value="Cyclic_DHFL_synthase_mqnC"/>
</dbReference>
<dbReference type="GO" id="GO:0016765">
    <property type="term" value="F:transferase activity, transferring alkyl or aryl (other than methyl) groups"/>
    <property type="evidence" value="ECO:0007669"/>
    <property type="project" value="InterPro"/>
</dbReference>
<dbReference type="GO" id="GO:0005506">
    <property type="term" value="F:iron ion binding"/>
    <property type="evidence" value="ECO:0007669"/>
    <property type="project" value="UniProtKB-UniRule"/>
</dbReference>
<evidence type="ECO:0000313" key="13">
    <source>
        <dbReference type="Proteomes" id="UP000187323"/>
    </source>
</evidence>
<dbReference type="CDD" id="cd01335">
    <property type="entry name" value="Radical_SAM"/>
    <property type="match status" value="1"/>
</dbReference>
<keyword evidence="5 6" id="KW-0411">Iron-sulfur</keyword>
<dbReference type="NCBIfam" id="TIGR03699">
    <property type="entry name" value="menaquin_MqnC"/>
    <property type="match status" value="1"/>
</dbReference>
<dbReference type="InterPro" id="IPR034405">
    <property type="entry name" value="F420"/>
</dbReference>
<evidence type="ECO:0000313" key="10">
    <source>
        <dbReference type="EMBL" id="AWV32610.1"/>
    </source>
</evidence>
<dbReference type="PANTHER" id="PTHR43076:SF1">
    <property type="entry name" value="LIPOYL SYNTHASE 2"/>
    <property type="match status" value="1"/>
</dbReference>
<feature type="binding site" evidence="8">
    <location>
        <position position="317"/>
    </location>
    <ligand>
        <name>(3R)-3-methyl-D-ornithine</name>
        <dbReference type="ChEBI" id="CHEBI:64642"/>
    </ligand>
</feature>
<dbReference type="GO" id="GO:0044689">
    <property type="term" value="F:7,8-didemethyl-8-hydroxy-5-deazariboflavin synthase activity"/>
    <property type="evidence" value="ECO:0007669"/>
    <property type="project" value="TreeGrafter"/>
</dbReference>
<dbReference type="GO" id="GO:0051539">
    <property type="term" value="F:4 iron, 4 sulfur cluster binding"/>
    <property type="evidence" value="ECO:0007669"/>
    <property type="project" value="UniProtKB-KW"/>
</dbReference>
<dbReference type="GeneID" id="31570261"/>
<dbReference type="NCBIfam" id="TIGR00423">
    <property type="entry name" value="CofH family radical SAM protein"/>
    <property type="match status" value="1"/>
</dbReference>
<keyword evidence="3 6" id="KW-0479">Metal-binding</keyword>
<evidence type="ECO:0000313" key="14">
    <source>
        <dbReference type="Proteomes" id="UP000187465"/>
    </source>
</evidence>
<organism evidence="11 14">
    <name type="scientific">Paenibacillus odorifer</name>
    <dbReference type="NCBI Taxonomy" id="189426"/>
    <lineage>
        <taxon>Bacteria</taxon>
        <taxon>Bacillati</taxon>
        <taxon>Bacillota</taxon>
        <taxon>Bacilli</taxon>
        <taxon>Bacillales</taxon>
        <taxon>Paenibacillaceae</taxon>
        <taxon>Paenibacillus</taxon>
    </lineage>
</organism>
<gene>
    <name evidence="6 10" type="primary">mqnC</name>
    <name evidence="11" type="ORF">BJP51_03695</name>
    <name evidence="12" type="ORF">BSK47_16625</name>
    <name evidence="10" type="ORF">CD191_08265</name>
</gene>
<keyword evidence="6" id="KW-0474">Menaquinone biosynthesis</keyword>
<dbReference type="HAMAP" id="MF_00992">
    <property type="entry name" value="MqnC"/>
    <property type="match status" value="1"/>
</dbReference>
<name>A0A1R0YWG4_9BACL</name>
<dbReference type="InterPro" id="IPR007197">
    <property type="entry name" value="rSAM"/>
</dbReference>
<feature type="binding site" evidence="8">
    <location>
        <position position="71"/>
    </location>
    <ligand>
        <name>S-adenosyl-L-methionine</name>
        <dbReference type="ChEBI" id="CHEBI:59789"/>
    </ligand>
</feature>
<dbReference type="SUPFAM" id="SSF102114">
    <property type="entry name" value="Radical SAM enzymes"/>
    <property type="match status" value="1"/>
</dbReference>
<comment type="similarity">
    <text evidence="6">Belongs to the radical SAM superfamily. MqnC family.</text>
</comment>